<feature type="region of interest" description="Disordered" evidence="1">
    <location>
        <begin position="1"/>
        <end position="22"/>
    </location>
</feature>
<protein>
    <recommendedName>
        <fullName evidence="2">Inner membrane protein YgaP-like transmembrane domain-containing protein</fullName>
    </recommendedName>
</protein>
<organism evidence="3 4">
    <name type="scientific">Natronolimnohabitans innermongolicus JCM 12255</name>
    <dbReference type="NCBI Taxonomy" id="1227499"/>
    <lineage>
        <taxon>Archaea</taxon>
        <taxon>Methanobacteriati</taxon>
        <taxon>Methanobacteriota</taxon>
        <taxon>Stenosarchaea group</taxon>
        <taxon>Halobacteria</taxon>
        <taxon>Halobacteriales</taxon>
        <taxon>Natrialbaceae</taxon>
        <taxon>Natronolimnohabitans</taxon>
    </lineage>
</organism>
<dbReference type="EMBL" id="AOHZ01000052">
    <property type="protein sequence ID" value="ELY55052.1"/>
    <property type="molecule type" value="Genomic_DNA"/>
</dbReference>
<reference evidence="3 4" key="1">
    <citation type="journal article" date="2014" name="PLoS Genet.">
        <title>Phylogenetically driven sequencing of extremely halophilic archaea reveals strategies for static and dynamic osmo-response.</title>
        <authorList>
            <person name="Becker E.A."/>
            <person name="Seitzer P.M."/>
            <person name="Tritt A."/>
            <person name="Larsen D."/>
            <person name="Krusor M."/>
            <person name="Yao A.I."/>
            <person name="Wu D."/>
            <person name="Madern D."/>
            <person name="Eisen J.A."/>
            <person name="Darling A.E."/>
            <person name="Facciotti M.T."/>
        </authorList>
    </citation>
    <scope>NUCLEOTIDE SEQUENCE [LARGE SCALE GENOMIC DNA]</scope>
    <source>
        <strain evidence="3 4">JCM 12255</strain>
    </source>
</reference>
<dbReference type="eggNOG" id="arCOG06386">
    <property type="taxonomic scope" value="Archaea"/>
</dbReference>
<dbReference type="Pfam" id="PF11127">
    <property type="entry name" value="YgaP-like_TM"/>
    <property type="match status" value="1"/>
</dbReference>
<feature type="domain" description="Inner membrane protein YgaP-like transmembrane" evidence="2">
    <location>
        <begin position="36"/>
        <end position="99"/>
    </location>
</feature>
<dbReference type="AlphaFoldDB" id="L9X0A1"/>
<dbReference type="STRING" id="1227499.C493_11912"/>
<evidence type="ECO:0000313" key="3">
    <source>
        <dbReference type="EMBL" id="ELY55052.1"/>
    </source>
</evidence>
<dbReference type="InterPro" id="IPR021309">
    <property type="entry name" value="YgaP-like_TM"/>
</dbReference>
<accession>L9X0A1</accession>
<evidence type="ECO:0000256" key="1">
    <source>
        <dbReference type="SAM" id="MobiDB-lite"/>
    </source>
</evidence>
<dbReference type="Proteomes" id="UP000011602">
    <property type="component" value="Unassembled WGS sequence"/>
</dbReference>
<proteinExistence type="predicted"/>
<gene>
    <name evidence="3" type="ORF">C493_11912</name>
</gene>
<evidence type="ECO:0000259" key="2">
    <source>
        <dbReference type="Pfam" id="PF11127"/>
    </source>
</evidence>
<comment type="caution">
    <text evidence="3">The sequence shown here is derived from an EMBL/GenBank/DDBJ whole genome shotgun (WGS) entry which is preliminary data.</text>
</comment>
<name>L9X0A1_9EURY</name>
<keyword evidence="4" id="KW-1185">Reference proteome</keyword>
<evidence type="ECO:0000313" key="4">
    <source>
        <dbReference type="Proteomes" id="UP000011602"/>
    </source>
</evidence>
<sequence>MTRVRPETKGFGPDGATERDRCRETDTWLPTVRDGMDRNVGGIDRIWRIVAGVALLVYGYRNRDRTVGTLAFVAGSDVFATAVIQRCPLNALFGINTCGVEGED</sequence>